<evidence type="ECO:0000256" key="3">
    <source>
        <dbReference type="PIRSR" id="PIRSR000097-3"/>
    </source>
</evidence>
<protein>
    <submittedName>
        <fullName evidence="5">Aldo-keto reductase family 1 member C18</fullName>
    </submittedName>
</protein>
<dbReference type="VEuPathDB" id="TrichDB:TRFO_39775"/>
<keyword evidence="6" id="KW-1185">Reference proteome</keyword>
<feature type="domain" description="NADP-dependent oxidoreductase" evidence="4">
    <location>
        <begin position="5"/>
        <end position="290"/>
    </location>
</feature>
<feature type="active site" description="Proton donor" evidence="1">
    <location>
        <position position="41"/>
    </location>
</feature>
<dbReference type="GeneID" id="94847536"/>
<evidence type="ECO:0000313" key="5">
    <source>
        <dbReference type="EMBL" id="OHS94037.1"/>
    </source>
</evidence>
<reference evidence="5" key="1">
    <citation type="submission" date="2016-10" db="EMBL/GenBank/DDBJ databases">
        <authorList>
            <person name="Benchimol M."/>
            <person name="Almeida L.G."/>
            <person name="Vasconcelos A.T."/>
            <person name="Perreira-Neves A."/>
            <person name="Rosa I.A."/>
            <person name="Tasca T."/>
            <person name="Bogo M.R."/>
            <person name="de Souza W."/>
        </authorList>
    </citation>
    <scope>NUCLEOTIDE SEQUENCE [LARGE SCALE GENOMIC DNA]</scope>
    <source>
        <strain evidence="5">K</strain>
    </source>
</reference>
<dbReference type="InterPro" id="IPR023210">
    <property type="entry name" value="NADP_OxRdtase_dom"/>
</dbReference>
<dbReference type="RefSeq" id="XP_068347174.1">
    <property type="nucleotide sequence ID" value="XM_068512832.1"/>
</dbReference>
<dbReference type="PROSITE" id="PS00062">
    <property type="entry name" value="ALDOKETO_REDUCTASE_2"/>
    <property type="match status" value="1"/>
</dbReference>
<dbReference type="GO" id="GO:0016491">
    <property type="term" value="F:oxidoreductase activity"/>
    <property type="evidence" value="ECO:0007669"/>
    <property type="project" value="InterPro"/>
</dbReference>
<dbReference type="InterPro" id="IPR018170">
    <property type="entry name" value="Aldo/ket_reductase_CS"/>
</dbReference>
<dbReference type="SUPFAM" id="SSF51430">
    <property type="entry name" value="NAD(P)-linked oxidoreductase"/>
    <property type="match status" value="1"/>
</dbReference>
<evidence type="ECO:0000259" key="4">
    <source>
        <dbReference type="Pfam" id="PF00248"/>
    </source>
</evidence>
<dbReference type="PROSITE" id="PS00798">
    <property type="entry name" value="ALDOKETO_REDUCTASE_1"/>
    <property type="match status" value="1"/>
</dbReference>
<dbReference type="AlphaFoldDB" id="A0A1J4J9D9"/>
<dbReference type="PANTHER" id="PTHR11732">
    <property type="entry name" value="ALDO/KETO REDUCTASE"/>
    <property type="match status" value="1"/>
</dbReference>
<organism evidence="5 6">
    <name type="scientific">Tritrichomonas foetus</name>
    <dbReference type="NCBI Taxonomy" id="1144522"/>
    <lineage>
        <taxon>Eukaryota</taxon>
        <taxon>Metamonada</taxon>
        <taxon>Parabasalia</taxon>
        <taxon>Tritrichomonadida</taxon>
        <taxon>Tritrichomonadidae</taxon>
        <taxon>Tritrichomonas</taxon>
    </lineage>
</organism>
<evidence type="ECO:0000256" key="2">
    <source>
        <dbReference type="PIRSR" id="PIRSR000097-2"/>
    </source>
</evidence>
<evidence type="ECO:0000313" key="6">
    <source>
        <dbReference type="Proteomes" id="UP000179807"/>
    </source>
</evidence>
<dbReference type="Pfam" id="PF00248">
    <property type="entry name" value="Aldo_ket_red"/>
    <property type="match status" value="1"/>
</dbReference>
<dbReference type="PIRSF" id="PIRSF000097">
    <property type="entry name" value="AKR"/>
    <property type="match status" value="1"/>
</dbReference>
<dbReference type="InterPro" id="IPR036812">
    <property type="entry name" value="NAD(P)_OxRdtase_dom_sf"/>
</dbReference>
<name>A0A1J4J9D9_9EUKA</name>
<dbReference type="OrthoDB" id="416253at2759"/>
<dbReference type="InterPro" id="IPR020471">
    <property type="entry name" value="AKR"/>
</dbReference>
<accession>A0A1J4J9D9</accession>
<proteinExistence type="predicted"/>
<dbReference type="EMBL" id="MLAK01001355">
    <property type="protein sequence ID" value="OHS94037.1"/>
    <property type="molecule type" value="Genomic_DNA"/>
</dbReference>
<evidence type="ECO:0000256" key="1">
    <source>
        <dbReference type="PIRSR" id="PIRSR000097-1"/>
    </source>
</evidence>
<dbReference type="Gene3D" id="3.20.20.100">
    <property type="entry name" value="NADP-dependent oxidoreductase domain"/>
    <property type="match status" value="1"/>
</dbReference>
<dbReference type="PRINTS" id="PR00069">
    <property type="entry name" value="ALDKETRDTASE"/>
</dbReference>
<gene>
    <name evidence="5" type="ORF">TRFO_39775</name>
</gene>
<feature type="binding site" evidence="2">
    <location>
        <position position="103"/>
    </location>
    <ligand>
        <name>substrate</name>
    </ligand>
</feature>
<comment type="caution">
    <text evidence="5">The sequence shown here is derived from an EMBL/GenBank/DDBJ whole genome shotgun (WGS) entry which is preliminary data.</text>
</comment>
<sequence length="311" mass="36498">MEFPKVGLGTMLLHQNCDLKETLRFALEEAGYRHLDCAKIYRNQKEIGEALKYVFSRKIVKREDIWITSKLWDNMHDPENVERACRDTLSELQLDYLDLYLMHHPVAIKYVSDEELRPLGPNGKPIVVHTPISETWKAMEKLVELGIVKHIGVSNFSISMLEKMRYNKELKIQPFTNQIEFHLYMQQGPMVRYLRERGIYLTAFSPLGTLQSRINKKLNDPVLLDDPVLNQVAKEVGQTPGLVALRFLQQINPDVVLIVKSSNHERLKQNMNCDNFSLNDDQIERLKKCERCYRYWRFQEEFDLDILGDGW</sequence>
<feature type="site" description="Lowers pKa of active site Tyr" evidence="3">
    <location>
        <position position="70"/>
    </location>
</feature>
<dbReference type="Proteomes" id="UP000179807">
    <property type="component" value="Unassembled WGS sequence"/>
</dbReference>